<evidence type="ECO:0008006" key="4">
    <source>
        <dbReference type="Google" id="ProtNLM"/>
    </source>
</evidence>
<dbReference type="Proteomes" id="UP000605568">
    <property type="component" value="Unassembled WGS sequence"/>
</dbReference>
<reference evidence="3" key="1">
    <citation type="journal article" date="2019" name="Int. J. Syst. Evol. Microbiol.">
        <title>The Global Catalogue of Microorganisms (GCM) 10K type strain sequencing project: providing services to taxonomists for standard genome sequencing and annotation.</title>
        <authorList>
            <consortium name="The Broad Institute Genomics Platform"/>
            <consortium name="The Broad Institute Genome Sequencing Center for Infectious Disease"/>
            <person name="Wu L."/>
            <person name="Ma J."/>
        </authorList>
    </citation>
    <scope>NUCLEOTIDE SEQUENCE [LARGE SCALE GENOMIC DNA]</scope>
    <source>
        <strain evidence="3">CGMCC 4.7367</strain>
    </source>
</reference>
<keyword evidence="3" id="KW-1185">Reference proteome</keyword>
<comment type="caution">
    <text evidence="2">The sequence shown here is derived from an EMBL/GenBank/DDBJ whole genome shotgun (WGS) entry which is preliminary data.</text>
</comment>
<protein>
    <recommendedName>
        <fullName evidence="4">MT0933-like antitoxin protein</fullName>
    </recommendedName>
</protein>
<name>A0ABQ3MSW2_9PSEU</name>
<sequence length="57" mass="6058">MPSRFGEQVSSGDAYQTARGATKHMSNDTLAAVAKQSAPDTEQHWAAHDEIASRGGK</sequence>
<evidence type="ECO:0000313" key="2">
    <source>
        <dbReference type="EMBL" id="GHH57662.1"/>
    </source>
</evidence>
<dbReference type="RefSeq" id="WP_191304393.1">
    <property type="nucleotide sequence ID" value="NZ_BNAR01000018.1"/>
</dbReference>
<dbReference type="EMBL" id="BNAR01000018">
    <property type="protein sequence ID" value="GHH57662.1"/>
    <property type="molecule type" value="Genomic_DNA"/>
</dbReference>
<feature type="region of interest" description="Disordered" evidence="1">
    <location>
        <begin position="1"/>
        <end position="57"/>
    </location>
</feature>
<evidence type="ECO:0000313" key="3">
    <source>
        <dbReference type="Proteomes" id="UP000605568"/>
    </source>
</evidence>
<gene>
    <name evidence="2" type="ORF">GCM10017774_77560</name>
</gene>
<proteinExistence type="predicted"/>
<organism evidence="2 3">
    <name type="scientific">Lentzea cavernae</name>
    <dbReference type="NCBI Taxonomy" id="2020703"/>
    <lineage>
        <taxon>Bacteria</taxon>
        <taxon>Bacillati</taxon>
        <taxon>Actinomycetota</taxon>
        <taxon>Actinomycetes</taxon>
        <taxon>Pseudonocardiales</taxon>
        <taxon>Pseudonocardiaceae</taxon>
        <taxon>Lentzea</taxon>
    </lineage>
</organism>
<accession>A0ABQ3MSW2</accession>
<evidence type="ECO:0000256" key="1">
    <source>
        <dbReference type="SAM" id="MobiDB-lite"/>
    </source>
</evidence>
<feature type="compositionally biased region" description="Basic and acidic residues" evidence="1">
    <location>
        <begin position="41"/>
        <end position="57"/>
    </location>
</feature>